<comment type="caution">
    <text evidence="7">The sequence shown here is derived from an EMBL/GenBank/DDBJ whole genome shotgun (WGS) entry which is preliminary data.</text>
</comment>
<feature type="compositionally biased region" description="Low complexity" evidence="5">
    <location>
        <begin position="355"/>
        <end position="367"/>
    </location>
</feature>
<feature type="region of interest" description="Disordered" evidence="5">
    <location>
        <begin position="331"/>
        <end position="415"/>
    </location>
</feature>
<feature type="domain" description="SWIM-type" evidence="6">
    <location>
        <begin position="185"/>
        <end position="223"/>
    </location>
</feature>
<sequence length="507" mass="55438">MNGDAGDGDVSSEVGDGEPIIGDDMHGDDMNGNANNMEIDKENNNEKHCADVEDWIQFAQLNVDGLDVESGLANTQWVANDCEEMVKDVKIVTPADIITRIRRAYGVNISYYTAWNAKRIYIQRITGCFDEGYSIMQELCRQEKGKNWNVNYVVPRAKTHIEEMKKCCNQYTPQGVDANKWVAISKVGKKWRADLIGKTCDCYEWQISGLPCVHTLYVIMMRMDWVGFCSEYHMVAAYRRSYKGSMLPISDPSLWENPNSDMLPPPLEEELVYQERIEGGVQMRIQLNSKKNVGSVGSRPRNNPPTRVGVGIGVGIGVEVGVGAGVGMRGRGTRGGVARGSVAGGGDARARQQSTNNPRGGVNNVRGGLTGGRAVRVHTQASQQSTNNARGGLTRGRAARVHTQASQQSANNVRGGLTRGRAARVILKLVNKVQAMLEEEEDDDPEMDGEKKDGSDEDEGSDNDGGDGWQVGDEDEGSDDDDDDEGSDDDDDDDDDDDGGDMARWCA</sequence>
<proteinExistence type="predicted"/>
<name>A0A7J7MK18_9MAGN</name>
<organism evidence="7 8">
    <name type="scientific">Kingdonia uniflora</name>
    <dbReference type="NCBI Taxonomy" id="39325"/>
    <lineage>
        <taxon>Eukaryota</taxon>
        <taxon>Viridiplantae</taxon>
        <taxon>Streptophyta</taxon>
        <taxon>Embryophyta</taxon>
        <taxon>Tracheophyta</taxon>
        <taxon>Spermatophyta</taxon>
        <taxon>Magnoliopsida</taxon>
        <taxon>Ranunculales</taxon>
        <taxon>Circaeasteraceae</taxon>
        <taxon>Kingdonia</taxon>
    </lineage>
</organism>
<feature type="compositionally biased region" description="Acidic residues" evidence="5">
    <location>
        <begin position="472"/>
        <end position="500"/>
    </location>
</feature>
<feature type="compositionally biased region" description="Polar residues" evidence="5">
    <location>
        <begin position="403"/>
        <end position="412"/>
    </location>
</feature>
<keyword evidence="1" id="KW-0479">Metal-binding</keyword>
<dbReference type="PROSITE" id="PS50966">
    <property type="entry name" value="ZF_SWIM"/>
    <property type="match status" value="1"/>
</dbReference>
<evidence type="ECO:0000313" key="7">
    <source>
        <dbReference type="EMBL" id="KAF6155130.1"/>
    </source>
</evidence>
<reference evidence="7 8" key="1">
    <citation type="journal article" date="2020" name="IScience">
        <title>Genome Sequencing of the Endangered Kingdonia uniflora (Circaeasteraceae, Ranunculales) Reveals Potential Mechanisms of Evolutionary Specialization.</title>
        <authorList>
            <person name="Sun Y."/>
            <person name="Deng T."/>
            <person name="Zhang A."/>
            <person name="Moore M.J."/>
            <person name="Landis J.B."/>
            <person name="Lin N."/>
            <person name="Zhang H."/>
            <person name="Zhang X."/>
            <person name="Huang J."/>
            <person name="Zhang X."/>
            <person name="Sun H."/>
            <person name="Wang H."/>
        </authorList>
    </citation>
    <scope>NUCLEOTIDE SEQUENCE [LARGE SCALE GENOMIC DNA]</scope>
    <source>
        <strain evidence="7">TB1705</strain>
        <tissue evidence="7">Leaf</tissue>
    </source>
</reference>
<dbReference type="PANTHER" id="PTHR31973:SF187">
    <property type="entry name" value="MUTATOR TRANSPOSASE MUDRA PROTEIN"/>
    <property type="match status" value="1"/>
</dbReference>
<keyword evidence="2 4" id="KW-0863">Zinc-finger</keyword>
<keyword evidence="3" id="KW-0862">Zinc</keyword>
<feature type="compositionally biased region" description="Acidic residues" evidence="5">
    <location>
        <begin position="455"/>
        <end position="465"/>
    </location>
</feature>
<dbReference type="InterPro" id="IPR007527">
    <property type="entry name" value="Znf_SWIM"/>
</dbReference>
<dbReference type="InterPro" id="IPR006564">
    <property type="entry name" value="Znf_PMZ"/>
</dbReference>
<evidence type="ECO:0000256" key="3">
    <source>
        <dbReference type="ARBA" id="ARBA00022833"/>
    </source>
</evidence>
<keyword evidence="8" id="KW-1185">Reference proteome</keyword>
<dbReference type="Proteomes" id="UP000541444">
    <property type="component" value="Unassembled WGS sequence"/>
</dbReference>
<evidence type="ECO:0000313" key="8">
    <source>
        <dbReference type="Proteomes" id="UP000541444"/>
    </source>
</evidence>
<feature type="compositionally biased region" description="Gly residues" evidence="5">
    <location>
        <begin position="331"/>
        <end position="347"/>
    </location>
</feature>
<protein>
    <recommendedName>
        <fullName evidence="6">SWIM-type domain-containing protein</fullName>
    </recommendedName>
</protein>
<feature type="region of interest" description="Disordered" evidence="5">
    <location>
        <begin position="437"/>
        <end position="507"/>
    </location>
</feature>
<evidence type="ECO:0000256" key="5">
    <source>
        <dbReference type="SAM" id="MobiDB-lite"/>
    </source>
</evidence>
<dbReference type="PANTHER" id="PTHR31973">
    <property type="entry name" value="POLYPROTEIN, PUTATIVE-RELATED"/>
    <property type="match status" value="1"/>
</dbReference>
<feature type="compositionally biased region" description="Polar residues" evidence="5">
    <location>
        <begin position="379"/>
        <end position="388"/>
    </location>
</feature>
<evidence type="ECO:0000259" key="6">
    <source>
        <dbReference type="PROSITE" id="PS50966"/>
    </source>
</evidence>
<dbReference type="SMART" id="SM00575">
    <property type="entry name" value="ZnF_PMZ"/>
    <property type="match status" value="1"/>
</dbReference>
<dbReference type="EMBL" id="JACGCM010001432">
    <property type="protein sequence ID" value="KAF6155130.1"/>
    <property type="molecule type" value="Genomic_DNA"/>
</dbReference>
<dbReference type="GO" id="GO:0008270">
    <property type="term" value="F:zinc ion binding"/>
    <property type="evidence" value="ECO:0007669"/>
    <property type="project" value="UniProtKB-KW"/>
</dbReference>
<evidence type="ECO:0000256" key="2">
    <source>
        <dbReference type="ARBA" id="ARBA00022771"/>
    </source>
</evidence>
<evidence type="ECO:0000256" key="4">
    <source>
        <dbReference type="PROSITE-ProRule" id="PRU00325"/>
    </source>
</evidence>
<feature type="compositionally biased region" description="Low complexity" evidence="5">
    <location>
        <begin position="1"/>
        <end position="18"/>
    </location>
</feature>
<dbReference type="AlphaFoldDB" id="A0A7J7MK18"/>
<feature type="compositionally biased region" description="Acidic residues" evidence="5">
    <location>
        <begin position="437"/>
        <end position="447"/>
    </location>
</feature>
<gene>
    <name evidence="7" type="ORF">GIB67_017029</name>
</gene>
<feature type="region of interest" description="Disordered" evidence="5">
    <location>
        <begin position="1"/>
        <end position="36"/>
    </location>
</feature>
<accession>A0A7J7MK18</accession>
<dbReference type="Pfam" id="PF04434">
    <property type="entry name" value="SWIM"/>
    <property type="match status" value="1"/>
</dbReference>
<evidence type="ECO:0000256" key="1">
    <source>
        <dbReference type="ARBA" id="ARBA00022723"/>
    </source>
</evidence>